<dbReference type="InterPro" id="IPR036941">
    <property type="entry name" value="Rcpt_L-dom_sf"/>
</dbReference>
<dbReference type="Proteomes" id="UP000024635">
    <property type="component" value="Unassembled WGS sequence"/>
</dbReference>
<feature type="domain" description="Reverse transcriptase" evidence="4">
    <location>
        <begin position="68"/>
        <end position="386"/>
    </location>
</feature>
<dbReference type="Gene3D" id="3.80.20.20">
    <property type="entry name" value="Receptor L-domain"/>
    <property type="match status" value="2"/>
</dbReference>
<name>A0A016SJM9_9BILA</name>
<dbReference type="InterPro" id="IPR043502">
    <property type="entry name" value="DNA/RNA_pol_sf"/>
</dbReference>
<feature type="compositionally biased region" description="Basic residues" evidence="2">
    <location>
        <begin position="941"/>
        <end position="955"/>
    </location>
</feature>
<feature type="compositionally biased region" description="Polar residues" evidence="2">
    <location>
        <begin position="866"/>
        <end position="893"/>
    </location>
</feature>
<evidence type="ECO:0000256" key="2">
    <source>
        <dbReference type="SAM" id="MobiDB-lite"/>
    </source>
</evidence>
<feature type="region of interest" description="Disordered" evidence="2">
    <location>
        <begin position="1"/>
        <end position="30"/>
    </location>
</feature>
<keyword evidence="1" id="KW-0175">Coiled coil</keyword>
<keyword evidence="3" id="KW-1133">Transmembrane helix</keyword>
<organism evidence="5 6">
    <name type="scientific">Ancylostoma ceylanicum</name>
    <dbReference type="NCBI Taxonomy" id="53326"/>
    <lineage>
        <taxon>Eukaryota</taxon>
        <taxon>Metazoa</taxon>
        <taxon>Ecdysozoa</taxon>
        <taxon>Nematoda</taxon>
        <taxon>Chromadorea</taxon>
        <taxon>Rhabditida</taxon>
        <taxon>Rhabditina</taxon>
        <taxon>Rhabditomorpha</taxon>
        <taxon>Strongyloidea</taxon>
        <taxon>Ancylostomatidae</taxon>
        <taxon>Ancylostomatinae</taxon>
        <taxon>Ancylostoma</taxon>
    </lineage>
</organism>
<reference evidence="6" key="1">
    <citation type="journal article" date="2015" name="Nat. Genet.">
        <title>The genome and transcriptome of the zoonotic hookworm Ancylostoma ceylanicum identify infection-specific gene families.</title>
        <authorList>
            <person name="Schwarz E.M."/>
            <person name="Hu Y."/>
            <person name="Antoshechkin I."/>
            <person name="Miller M.M."/>
            <person name="Sternberg P.W."/>
            <person name="Aroian R.V."/>
        </authorList>
    </citation>
    <scope>NUCLEOTIDE SEQUENCE</scope>
    <source>
        <strain evidence="6">HY135</strain>
    </source>
</reference>
<evidence type="ECO:0000256" key="1">
    <source>
        <dbReference type="SAM" id="Coils"/>
    </source>
</evidence>
<dbReference type="PROSITE" id="PS50878">
    <property type="entry name" value="RT_POL"/>
    <property type="match status" value="1"/>
</dbReference>
<feature type="coiled-coil region" evidence="1">
    <location>
        <begin position="57"/>
        <end position="84"/>
    </location>
</feature>
<dbReference type="Pfam" id="PF01030">
    <property type="entry name" value="Recep_L_domain"/>
    <property type="match status" value="2"/>
</dbReference>
<evidence type="ECO:0000313" key="6">
    <source>
        <dbReference type="Proteomes" id="UP000024635"/>
    </source>
</evidence>
<gene>
    <name evidence="5" type="primary">Acey_s0212.g2233</name>
    <name evidence="5" type="ORF">Y032_0212g2233</name>
</gene>
<accession>A0A016SJM9</accession>
<feature type="compositionally biased region" description="Basic residues" evidence="2">
    <location>
        <begin position="800"/>
        <end position="830"/>
    </location>
</feature>
<feature type="compositionally biased region" description="Low complexity" evidence="2">
    <location>
        <begin position="848"/>
        <end position="865"/>
    </location>
</feature>
<dbReference type="InterPro" id="IPR000494">
    <property type="entry name" value="Rcpt_L-dom"/>
</dbReference>
<sequence>MDTPQAPVAPQTRRGKKHRIDFDSPHEKDQNDFDRAVDLIVRDQTLPPHLKTAIGFMLEMKEQMNAVMTRNQELVEENRKVNEKNSIKESSAPLSTARVIQDINCVRHLLDFLEKGIFIRPSLSKIERERIRAERMLRNTANNTSHNTQVMHPGSATVSELAPQSSPALYCPQQAEEHDIISSNQHGFQKGKSTVTAMVKVLNDWTKYLDEGKSVDVVYFDFCKAFDKVSHSKLIHKMQLVGIHPRIVSWIKAFLTDRTYSVRVNSVLSFPRPACSGVPQGGVLSPILFNIYTFDLLSALSDRGIQFSAFADDVKLYRPIVTENDRSALQEAVDFVHSWSCGWGLPLSMDKCKVLHLGSRNKCDSYTIDNTRLEEPCQVTDLGFIITKDLSFDTHCQMIALKASKAIYNLFRAFSTTNSYLYLQAYKLYIRPILEYGTPVFSPHKQSIINKLESVQNSFTRKLMMRALGLAYDQIPCSWVRNENLGLPTLLQHCFVEDVGTMNNCTRVIGDVKFDELSSETWQRVITVEGTLHIENTDIESLDAMKDLQIVGLMTPALVISKNKKLVDIAALMSMNITSEEPVLEFKDNPVVCHNIVERRALDKWTTEKGIYVKFAENCLKSCPGGVVTSEYLANLDKRCNFIKGNLIIDKIKDLPTNMNKLEQVEKIYGRLFITNNEAVEDLRFLRNLKDIINSGHERPALVIENNKNLINTTLESLKRVREGEWKETTRWHLEDILTWDPDSYGGEGEVSIEGIYGRPTGTKAEDDYPLLLGLAAFIVFLVAIAAAIGILTTIKLRKKACGPSSRRKKERTPKAMGKKRTFFKQRGRLNKGTPTEKSKTPTPAKQSGRPTKGTPTGKSKTPTPAQQSGRLNKGTPTAEQSKTPTPAKQSGRLNKGTPAGKSKAPTPAQQSGRQNKGTPTAASRTPTPLKESKRPQKAAPHLKNKKPVAAGQHR</sequence>
<evidence type="ECO:0000259" key="4">
    <source>
        <dbReference type="PROSITE" id="PS50878"/>
    </source>
</evidence>
<keyword evidence="3" id="KW-0472">Membrane</keyword>
<dbReference type="PRINTS" id="PR01345">
    <property type="entry name" value="CERVTRCPTASE"/>
</dbReference>
<feature type="compositionally biased region" description="Basic and acidic residues" evidence="2">
    <location>
        <begin position="20"/>
        <end position="30"/>
    </location>
</feature>
<dbReference type="InterPro" id="IPR000477">
    <property type="entry name" value="RT_dom"/>
</dbReference>
<dbReference type="AlphaFoldDB" id="A0A016SJM9"/>
<feature type="compositionally biased region" description="Polar residues" evidence="2">
    <location>
        <begin position="908"/>
        <end position="927"/>
    </location>
</feature>
<keyword evidence="6" id="KW-1185">Reference proteome</keyword>
<evidence type="ECO:0000256" key="3">
    <source>
        <dbReference type="SAM" id="Phobius"/>
    </source>
</evidence>
<feature type="region of interest" description="Disordered" evidence="2">
    <location>
        <begin position="800"/>
        <end position="955"/>
    </location>
</feature>
<evidence type="ECO:0000313" key="5">
    <source>
        <dbReference type="EMBL" id="EYB90918.1"/>
    </source>
</evidence>
<dbReference type="Pfam" id="PF00078">
    <property type="entry name" value="RVT_1"/>
    <property type="match status" value="1"/>
</dbReference>
<dbReference type="PANTHER" id="PTHR33332">
    <property type="entry name" value="REVERSE TRANSCRIPTASE DOMAIN-CONTAINING PROTEIN"/>
    <property type="match status" value="1"/>
</dbReference>
<protein>
    <recommendedName>
        <fullName evidence="4">Reverse transcriptase domain-containing protein</fullName>
    </recommendedName>
</protein>
<dbReference type="SUPFAM" id="SSF52058">
    <property type="entry name" value="L domain-like"/>
    <property type="match status" value="2"/>
</dbReference>
<dbReference type="EMBL" id="JARK01001548">
    <property type="protein sequence ID" value="EYB90918.1"/>
    <property type="molecule type" value="Genomic_DNA"/>
</dbReference>
<proteinExistence type="predicted"/>
<dbReference type="CDD" id="cd01650">
    <property type="entry name" value="RT_nLTR_like"/>
    <property type="match status" value="1"/>
</dbReference>
<dbReference type="SUPFAM" id="SSF56672">
    <property type="entry name" value="DNA/RNA polymerases"/>
    <property type="match status" value="1"/>
</dbReference>
<keyword evidence="3" id="KW-0812">Transmembrane</keyword>
<dbReference type="STRING" id="53326.A0A016SJM9"/>
<comment type="caution">
    <text evidence="5">The sequence shown here is derived from an EMBL/GenBank/DDBJ whole genome shotgun (WGS) entry which is preliminary data.</text>
</comment>
<dbReference type="OrthoDB" id="6758853at2759"/>
<feature type="transmembrane region" description="Helical" evidence="3">
    <location>
        <begin position="769"/>
        <end position="792"/>
    </location>
</feature>